<keyword evidence="3" id="KW-0489">Methyltransferase</keyword>
<dbReference type="EC" id="2.1.1.-" evidence="3"/>
<proteinExistence type="predicted"/>
<dbReference type="RefSeq" id="WP_382164756.1">
    <property type="nucleotide sequence ID" value="NZ_JBHTBR010000002.1"/>
</dbReference>
<evidence type="ECO:0000313" key="4">
    <source>
        <dbReference type="Proteomes" id="UP001596492"/>
    </source>
</evidence>
<keyword evidence="4" id="KW-1185">Reference proteome</keyword>
<dbReference type="PRINTS" id="PR00332">
    <property type="entry name" value="HISTRIAD"/>
</dbReference>
<comment type="caution">
    <text evidence="3">The sequence shown here is derived from an EMBL/GenBank/DDBJ whole genome shotgun (WGS) entry which is preliminary data.</text>
</comment>
<dbReference type="InterPro" id="IPR036265">
    <property type="entry name" value="HIT-like_sf"/>
</dbReference>
<organism evidence="3 4">
    <name type="scientific">Hirschia litorea</name>
    <dbReference type="NCBI Taxonomy" id="1199156"/>
    <lineage>
        <taxon>Bacteria</taxon>
        <taxon>Pseudomonadati</taxon>
        <taxon>Pseudomonadota</taxon>
        <taxon>Alphaproteobacteria</taxon>
        <taxon>Hyphomonadales</taxon>
        <taxon>Hyphomonadaceae</taxon>
        <taxon>Hirschia</taxon>
    </lineage>
</organism>
<protein>
    <submittedName>
        <fullName evidence="3">HIT family protein</fullName>
        <ecNumber evidence="3">2.1.1.-</ecNumber>
    </submittedName>
</protein>
<feature type="short sequence motif" description="Histidine triad motif" evidence="1">
    <location>
        <begin position="105"/>
        <end position="109"/>
    </location>
</feature>
<dbReference type="PANTHER" id="PTHR46648">
    <property type="entry name" value="HIT FAMILY PROTEIN 1"/>
    <property type="match status" value="1"/>
</dbReference>
<reference evidence="4" key="1">
    <citation type="journal article" date="2019" name="Int. J. Syst. Evol. Microbiol.">
        <title>The Global Catalogue of Microorganisms (GCM) 10K type strain sequencing project: providing services to taxonomists for standard genome sequencing and annotation.</title>
        <authorList>
            <consortium name="The Broad Institute Genomics Platform"/>
            <consortium name="The Broad Institute Genome Sequencing Center for Infectious Disease"/>
            <person name="Wu L."/>
            <person name="Ma J."/>
        </authorList>
    </citation>
    <scope>NUCLEOTIDE SEQUENCE [LARGE SCALE GENOMIC DNA]</scope>
    <source>
        <strain evidence="4">CCUG 51308</strain>
    </source>
</reference>
<evidence type="ECO:0000259" key="2">
    <source>
        <dbReference type="PROSITE" id="PS51084"/>
    </source>
</evidence>
<dbReference type="PANTHER" id="PTHR46648:SF1">
    <property type="entry name" value="ADENOSINE 5'-MONOPHOSPHORAMIDASE HNT1"/>
    <property type="match status" value="1"/>
</dbReference>
<name>A0ABW2IGP4_9PROT</name>
<dbReference type="SUPFAM" id="SSF54197">
    <property type="entry name" value="HIT-like"/>
    <property type="match status" value="1"/>
</dbReference>
<sequence>MSLHGPYDNENIFAKILRGDMPCVKVYEDDIALAFMDVFPQADGHTLVIPKNVTARNFLEMPTEKLGPYMERVQKVAKAVERALGPDGIVLTQFNGEPAGQTVFHLHFHIIPRRRGHSVGTHASGTMADMAELEAIATEIRAEL</sequence>
<dbReference type="Pfam" id="PF01230">
    <property type="entry name" value="HIT"/>
    <property type="match status" value="1"/>
</dbReference>
<feature type="domain" description="HIT" evidence="2">
    <location>
        <begin position="12"/>
        <end position="120"/>
    </location>
</feature>
<dbReference type="CDD" id="cd01277">
    <property type="entry name" value="HINT_subgroup"/>
    <property type="match status" value="1"/>
</dbReference>
<dbReference type="InterPro" id="IPR001310">
    <property type="entry name" value="Histidine_triad_HIT"/>
</dbReference>
<dbReference type="GO" id="GO:0032259">
    <property type="term" value="P:methylation"/>
    <property type="evidence" value="ECO:0007669"/>
    <property type="project" value="UniProtKB-KW"/>
</dbReference>
<dbReference type="GO" id="GO:0008168">
    <property type="term" value="F:methyltransferase activity"/>
    <property type="evidence" value="ECO:0007669"/>
    <property type="project" value="UniProtKB-KW"/>
</dbReference>
<dbReference type="PROSITE" id="PS51084">
    <property type="entry name" value="HIT_2"/>
    <property type="match status" value="1"/>
</dbReference>
<dbReference type="EMBL" id="JBHTBR010000002">
    <property type="protein sequence ID" value="MFC7290127.1"/>
    <property type="molecule type" value="Genomic_DNA"/>
</dbReference>
<dbReference type="Gene3D" id="3.30.428.10">
    <property type="entry name" value="HIT-like"/>
    <property type="match status" value="1"/>
</dbReference>
<dbReference type="InterPro" id="IPR011146">
    <property type="entry name" value="HIT-like"/>
</dbReference>
<accession>A0ABW2IGP4</accession>
<gene>
    <name evidence="3" type="ORF">ACFQS8_00735</name>
</gene>
<evidence type="ECO:0000313" key="3">
    <source>
        <dbReference type="EMBL" id="MFC7290127.1"/>
    </source>
</evidence>
<dbReference type="InterPro" id="IPR039384">
    <property type="entry name" value="HINT"/>
</dbReference>
<dbReference type="Proteomes" id="UP001596492">
    <property type="component" value="Unassembled WGS sequence"/>
</dbReference>
<keyword evidence="3" id="KW-0808">Transferase</keyword>
<evidence type="ECO:0000256" key="1">
    <source>
        <dbReference type="PROSITE-ProRule" id="PRU00464"/>
    </source>
</evidence>